<keyword evidence="3" id="KW-1185">Reference proteome</keyword>
<dbReference type="InterPro" id="IPR020945">
    <property type="entry name" value="DMSO/NO3_reduct_chaperone"/>
</dbReference>
<evidence type="ECO:0000313" key="2">
    <source>
        <dbReference type="EMBL" id="MFA1610020.1"/>
    </source>
</evidence>
<dbReference type="Pfam" id="PF02613">
    <property type="entry name" value="Nitrate_red_del"/>
    <property type="match status" value="1"/>
</dbReference>
<comment type="caution">
    <text evidence="2">The sequence shown here is derived from an EMBL/GenBank/DDBJ whole genome shotgun (WGS) entry which is preliminary data.</text>
</comment>
<dbReference type="InterPro" id="IPR050289">
    <property type="entry name" value="TorD/DmsD_chaperones"/>
</dbReference>
<evidence type="ECO:0000256" key="1">
    <source>
        <dbReference type="ARBA" id="ARBA00023186"/>
    </source>
</evidence>
<reference evidence="2 3" key="1">
    <citation type="submission" date="2024-08" db="EMBL/GenBank/DDBJ databases">
        <title>Halobellus sp. MBLA0158 whole genome sequence.</title>
        <authorList>
            <person name="Hwang C.Y."/>
            <person name="Cho E.-S."/>
            <person name="Seo M.-J."/>
        </authorList>
    </citation>
    <scope>NUCLEOTIDE SEQUENCE [LARGE SCALE GENOMIC DNA]</scope>
    <source>
        <strain evidence="2 3">MBLA0158</strain>
    </source>
</reference>
<dbReference type="SUPFAM" id="SSF89155">
    <property type="entry name" value="TorD-like"/>
    <property type="match status" value="1"/>
</dbReference>
<dbReference type="PANTHER" id="PTHR34227:SF1">
    <property type="entry name" value="DIMETHYL SULFOXIDE REDUCTASE CHAPERONE-RELATED"/>
    <property type="match status" value="1"/>
</dbReference>
<dbReference type="Gene3D" id="1.10.3480.10">
    <property type="entry name" value="TorD-like"/>
    <property type="match status" value="1"/>
</dbReference>
<protein>
    <submittedName>
        <fullName evidence="2">Molecular chaperone</fullName>
    </submittedName>
</protein>
<dbReference type="InterPro" id="IPR036411">
    <property type="entry name" value="TorD-like_sf"/>
</dbReference>
<name>A0ABD5M7Y5_9EURY</name>
<dbReference type="RefSeq" id="WP_372387222.1">
    <property type="nucleotide sequence ID" value="NZ_JBGNYA010000001.1"/>
</dbReference>
<gene>
    <name evidence="2" type="ORF">OS889_03240</name>
</gene>
<dbReference type="PANTHER" id="PTHR34227">
    <property type="entry name" value="CHAPERONE PROTEIN YCDY"/>
    <property type="match status" value="1"/>
</dbReference>
<keyword evidence="1" id="KW-0143">Chaperone</keyword>
<proteinExistence type="predicted"/>
<sequence>MDDAAVYDARLELVDFCIEVFWDTPGEEFVAELLDGSVSMPDDPITDHIDEGFERLEAWRERNRDRSPESVHQELEREYTLLFVGPRPPVLPHETYYRDDTDFLGEGLAEVSASYAAAGWSPPEEYPEEDDFIAVELAFLRHLIERQRRGDAETVGFERVFIEEHLQQWVDPFLAEMREEADDGLFLAAALLFRGLVTFEDELVAQLA</sequence>
<accession>A0ABD5M7Y5</accession>
<dbReference type="EMBL" id="JBGNYA010000001">
    <property type="protein sequence ID" value="MFA1610020.1"/>
    <property type="molecule type" value="Genomic_DNA"/>
</dbReference>
<evidence type="ECO:0000313" key="3">
    <source>
        <dbReference type="Proteomes" id="UP001570511"/>
    </source>
</evidence>
<organism evidence="2 3">
    <name type="scientific">Halobellus rubicundus</name>
    <dbReference type="NCBI Taxonomy" id="2996466"/>
    <lineage>
        <taxon>Archaea</taxon>
        <taxon>Methanobacteriati</taxon>
        <taxon>Methanobacteriota</taxon>
        <taxon>Stenosarchaea group</taxon>
        <taxon>Halobacteria</taxon>
        <taxon>Halobacteriales</taxon>
        <taxon>Haloferacaceae</taxon>
        <taxon>Halobellus</taxon>
    </lineage>
</organism>
<dbReference type="AlphaFoldDB" id="A0ABD5M7Y5"/>
<dbReference type="Proteomes" id="UP001570511">
    <property type="component" value="Unassembled WGS sequence"/>
</dbReference>